<dbReference type="Gene3D" id="3.30.420.10">
    <property type="entry name" value="Ribonuclease H-like superfamily/Ribonuclease H"/>
    <property type="match status" value="1"/>
</dbReference>
<evidence type="ECO:0000256" key="6">
    <source>
        <dbReference type="ARBA" id="ARBA00022839"/>
    </source>
</evidence>
<dbReference type="InterPro" id="IPR012337">
    <property type="entry name" value="RNaseH-like_sf"/>
</dbReference>
<evidence type="ECO:0000256" key="12">
    <source>
        <dbReference type="ARBA" id="ARBA00045901"/>
    </source>
</evidence>
<dbReference type="EMBL" id="JANEYG010000001">
    <property type="protein sequence ID" value="KAJ8925553.1"/>
    <property type="molecule type" value="Genomic_DNA"/>
</dbReference>
<evidence type="ECO:0000256" key="9">
    <source>
        <dbReference type="ARBA" id="ARBA00037949"/>
    </source>
</evidence>
<feature type="domain" description="3'-5' exonuclease" evidence="13">
    <location>
        <begin position="52"/>
        <end position="235"/>
    </location>
</feature>
<reference evidence="14 15" key="1">
    <citation type="journal article" date="2023" name="Insect Mol. Biol.">
        <title>Genome sequencing provides insights into the evolution of gene families encoding plant cell wall-degrading enzymes in longhorned beetles.</title>
        <authorList>
            <person name="Shin N.R."/>
            <person name="Okamura Y."/>
            <person name="Kirsch R."/>
            <person name="Pauchet Y."/>
        </authorList>
    </citation>
    <scope>NUCLEOTIDE SEQUENCE [LARGE SCALE GENOMIC DNA]</scope>
    <source>
        <strain evidence="14">EAD_L_NR</strain>
    </source>
</reference>
<dbReference type="FunFam" id="3.30.420.10:FF:000104">
    <property type="entry name" value="Werner Syndrome-like exonuclease"/>
    <property type="match status" value="1"/>
</dbReference>
<keyword evidence="8" id="KW-0539">Nucleus</keyword>
<dbReference type="GO" id="GO:0008408">
    <property type="term" value="F:3'-5' exonuclease activity"/>
    <property type="evidence" value="ECO:0007669"/>
    <property type="project" value="InterPro"/>
</dbReference>
<dbReference type="PANTHER" id="PTHR13620:SF109">
    <property type="entry name" value="3'-5' EXONUCLEASE"/>
    <property type="match status" value="1"/>
</dbReference>
<organism evidence="14 15">
    <name type="scientific">Exocentrus adspersus</name>
    <dbReference type="NCBI Taxonomy" id="1586481"/>
    <lineage>
        <taxon>Eukaryota</taxon>
        <taxon>Metazoa</taxon>
        <taxon>Ecdysozoa</taxon>
        <taxon>Arthropoda</taxon>
        <taxon>Hexapoda</taxon>
        <taxon>Insecta</taxon>
        <taxon>Pterygota</taxon>
        <taxon>Neoptera</taxon>
        <taxon>Endopterygota</taxon>
        <taxon>Coleoptera</taxon>
        <taxon>Polyphaga</taxon>
        <taxon>Cucujiformia</taxon>
        <taxon>Chrysomeloidea</taxon>
        <taxon>Cerambycidae</taxon>
        <taxon>Lamiinae</taxon>
        <taxon>Acanthocinini</taxon>
        <taxon>Exocentrus</taxon>
    </lineage>
</organism>
<dbReference type="GO" id="GO:0005634">
    <property type="term" value="C:nucleus"/>
    <property type="evidence" value="ECO:0007669"/>
    <property type="project" value="UniProtKB-SubCell"/>
</dbReference>
<keyword evidence="5" id="KW-0378">Hydrolase</keyword>
<dbReference type="SUPFAM" id="SSF53098">
    <property type="entry name" value="Ribonuclease H-like"/>
    <property type="match status" value="1"/>
</dbReference>
<comment type="subcellular location">
    <subcellularLocation>
        <location evidence="1">Nucleus</location>
    </subcellularLocation>
</comment>
<gene>
    <name evidence="14" type="ORF">NQ315_009393</name>
</gene>
<dbReference type="GO" id="GO:0006139">
    <property type="term" value="P:nucleobase-containing compound metabolic process"/>
    <property type="evidence" value="ECO:0007669"/>
    <property type="project" value="InterPro"/>
</dbReference>
<evidence type="ECO:0000256" key="7">
    <source>
        <dbReference type="ARBA" id="ARBA00022842"/>
    </source>
</evidence>
<keyword evidence="2" id="KW-0597">Phosphoprotein</keyword>
<dbReference type="GO" id="GO:0046872">
    <property type="term" value="F:metal ion binding"/>
    <property type="evidence" value="ECO:0007669"/>
    <property type="project" value="UniProtKB-KW"/>
</dbReference>
<proteinExistence type="inferred from homology"/>
<dbReference type="InterPro" id="IPR036397">
    <property type="entry name" value="RNaseH_sf"/>
</dbReference>
<evidence type="ECO:0000313" key="15">
    <source>
        <dbReference type="Proteomes" id="UP001159042"/>
    </source>
</evidence>
<evidence type="ECO:0000256" key="11">
    <source>
        <dbReference type="ARBA" id="ARBA00042761"/>
    </source>
</evidence>
<protein>
    <recommendedName>
        <fullName evidence="10">3'-5' exonuclease</fullName>
    </recommendedName>
    <alternativeName>
        <fullName evidence="11">Werner Syndrome-like exonuclease</fullName>
    </alternativeName>
</protein>
<dbReference type="AlphaFoldDB" id="A0AAV8WG48"/>
<evidence type="ECO:0000259" key="13">
    <source>
        <dbReference type="SMART" id="SM00474"/>
    </source>
</evidence>
<name>A0AAV8WG48_9CUCU</name>
<keyword evidence="6" id="KW-0269">Exonuclease</keyword>
<accession>A0AAV8WG48</accession>
<evidence type="ECO:0000256" key="5">
    <source>
        <dbReference type="ARBA" id="ARBA00022801"/>
    </source>
</evidence>
<evidence type="ECO:0000313" key="14">
    <source>
        <dbReference type="EMBL" id="KAJ8925553.1"/>
    </source>
</evidence>
<keyword evidence="7" id="KW-0460">Magnesium</keyword>
<comment type="function">
    <text evidence="12">Has exonuclease activity on both single-stranded and duplex templates bearing overhangs, but not blunt ended duplex DNA, and cleaves in a 3'-5' direction. Essential for the formation of DNA replication focal centers. Has an important role in maintaining genome stability.</text>
</comment>
<comment type="similarity">
    <text evidence="9">Belongs to the WRNexo family.</text>
</comment>
<dbReference type="PANTHER" id="PTHR13620">
    <property type="entry name" value="3-5 EXONUCLEASE"/>
    <property type="match status" value="1"/>
</dbReference>
<evidence type="ECO:0000256" key="10">
    <source>
        <dbReference type="ARBA" id="ARBA00040531"/>
    </source>
</evidence>
<comment type="caution">
    <text evidence="14">The sequence shown here is derived from an EMBL/GenBank/DDBJ whole genome shotgun (WGS) entry which is preliminary data.</text>
</comment>
<evidence type="ECO:0000256" key="1">
    <source>
        <dbReference type="ARBA" id="ARBA00004123"/>
    </source>
</evidence>
<dbReference type="InterPro" id="IPR051132">
    <property type="entry name" value="3-5_Exonuclease_domain"/>
</dbReference>
<dbReference type="InterPro" id="IPR002562">
    <property type="entry name" value="3'-5'_exonuclease_dom"/>
</dbReference>
<evidence type="ECO:0000256" key="2">
    <source>
        <dbReference type="ARBA" id="ARBA00022553"/>
    </source>
</evidence>
<keyword evidence="3" id="KW-0540">Nuclease</keyword>
<dbReference type="SMART" id="SM00474">
    <property type="entry name" value="35EXOc"/>
    <property type="match status" value="1"/>
</dbReference>
<dbReference type="Proteomes" id="UP001159042">
    <property type="component" value="Unassembled WGS sequence"/>
</dbReference>
<dbReference type="CDD" id="cd06141">
    <property type="entry name" value="WRN_exo"/>
    <property type="match status" value="1"/>
</dbReference>
<evidence type="ECO:0000256" key="3">
    <source>
        <dbReference type="ARBA" id="ARBA00022722"/>
    </source>
</evidence>
<sequence>MDLNVLKTRLRPRLTSDEKEEHTKRIKFEKEQQEVAFRNRPFIEFTGKVNYYTNFIDCAWICDHLLDAANKANDFMVMGFDMEWNFNFQTGSDKTAVIQISPNLTDCYILHVSQLKNLPKSLSELLIHPRIRLTGNNIKNDVRKLARDFTGFNSDRMVQNCIDLGVLANSVLPVTQRWSLENLVDYVLQMKISKDKKVRMSKWHVFPLSHTQQKYAATDAYVSLLLYLKLLERKKTIDRMKK</sequence>
<keyword evidence="15" id="KW-1185">Reference proteome</keyword>
<evidence type="ECO:0000256" key="8">
    <source>
        <dbReference type="ARBA" id="ARBA00023242"/>
    </source>
</evidence>
<dbReference type="GO" id="GO:0003676">
    <property type="term" value="F:nucleic acid binding"/>
    <property type="evidence" value="ECO:0007669"/>
    <property type="project" value="InterPro"/>
</dbReference>
<evidence type="ECO:0000256" key="4">
    <source>
        <dbReference type="ARBA" id="ARBA00022723"/>
    </source>
</evidence>
<keyword evidence="4" id="KW-0479">Metal-binding</keyword>
<dbReference type="Pfam" id="PF01612">
    <property type="entry name" value="DNA_pol_A_exo1"/>
    <property type="match status" value="1"/>
</dbReference>